<dbReference type="PRINTS" id="PR00344">
    <property type="entry name" value="BCTRLSENSOR"/>
</dbReference>
<accession>I7A6E9</accession>
<dbReference type="EMBL" id="CP003557">
    <property type="protein sequence ID" value="AFN75441.1"/>
    <property type="molecule type" value="Genomic_DNA"/>
</dbReference>
<dbReference type="InterPro" id="IPR036097">
    <property type="entry name" value="HisK_dim/P_sf"/>
</dbReference>
<dbReference type="HOGENOM" id="CLU_000445_114_39_10"/>
<evidence type="ECO:0000256" key="3">
    <source>
        <dbReference type="ARBA" id="ARBA00022553"/>
    </source>
</evidence>
<protein>
    <recommendedName>
        <fullName evidence="2">histidine kinase</fullName>
        <ecNumber evidence="2">2.7.13.3</ecNumber>
    </recommendedName>
</protein>
<dbReference type="SMART" id="SM00086">
    <property type="entry name" value="PAC"/>
    <property type="match status" value="1"/>
</dbReference>
<dbReference type="InterPro" id="IPR000014">
    <property type="entry name" value="PAS"/>
</dbReference>
<dbReference type="EC" id="2.7.13.3" evidence="2"/>
<evidence type="ECO:0000313" key="8">
    <source>
        <dbReference type="Proteomes" id="UP000009011"/>
    </source>
</evidence>
<dbReference type="eggNOG" id="COG4191">
    <property type="taxonomic scope" value="Bacteria"/>
</dbReference>
<dbReference type="InterPro" id="IPR003661">
    <property type="entry name" value="HisK_dim/P_dom"/>
</dbReference>
<dbReference type="PANTHER" id="PTHR43065">
    <property type="entry name" value="SENSOR HISTIDINE KINASE"/>
    <property type="match status" value="1"/>
</dbReference>
<sequence length="394" mass="44396">MEEELKLDPVEIRYYRLIRYLTDYIYSVKVEEGKAVKTYHGPGCAAVTGYSSEDYQKDPELWYRMVHPDDRPAVLKQAEDALAGKDVEPLEHRIIHRDGSIRWVKNSIVLSKDEYGNVIYYDGLINDITELKKAQELAESKQKQLIQADKMVALGTMVSGIAHEINNPNNFILLNAQFLKKAFDDILPVLKEYATDHDDYYVAGIPSEKAFVKITNALNGIIEGSTRIEKITNNLKEFAKKDSGRLDQSVDLNKAIEKAVMITSNLIKKSTAHFKVNYNSDMPFIKGNSQQIEQVMINLIANACQALPDKNRGIEVSLYRKDNYAAVEVKDEGTGIDEENIKFIFDPFFTTKRNSGGTGLGLYVSYNIIKNHGGDIIVDSNGNGTKFIILLPIN</sequence>
<dbReference type="OrthoDB" id="1931120at2"/>
<evidence type="ECO:0000259" key="5">
    <source>
        <dbReference type="PROSITE" id="PS50112"/>
    </source>
</evidence>
<feature type="domain" description="PAS" evidence="5">
    <location>
        <begin position="10"/>
        <end position="85"/>
    </location>
</feature>
<dbReference type="InterPro" id="IPR004358">
    <property type="entry name" value="Sig_transdc_His_kin-like_C"/>
</dbReference>
<keyword evidence="7" id="KW-0418">Kinase</keyword>
<dbReference type="Proteomes" id="UP000009011">
    <property type="component" value="Chromosome"/>
</dbReference>
<keyword evidence="7" id="KW-0808">Transferase</keyword>
<evidence type="ECO:0000259" key="4">
    <source>
        <dbReference type="PROSITE" id="PS50109"/>
    </source>
</evidence>
<keyword evidence="8" id="KW-1185">Reference proteome</keyword>
<dbReference type="CDD" id="cd00130">
    <property type="entry name" value="PAS"/>
    <property type="match status" value="1"/>
</dbReference>
<dbReference type="KEGG" id="mro:MROS_2211"/>
<proteinExistence type="predicted"/>
<evidence type="ECO:0000256" key="1">
    <source>
        <dbReference type="ARBA" id="ARBA00000085"/>
    </source>
</evidence>
<dbReference type="InterPro" id="IPR005467">
    <property type="entry name" value="His_kinase_dom"/>
</dbReference>
<dbReference type="PROSITE" id="PS50113">
    <property type="entry name" value="PAC"/>
    <property type="match status" value="1"/>
</dbReference>
<dbReference type="SUPFAM" id="SSF55785">
    <property type="entry name" value="PYP-like sensor domain (PAS domain)"/>
    <property type="match status" value="1"/>
</dbReference>
<dbReference type="Gene3D" id="1.10.287.130">
    <property type="match status" value="1"/>
</dbReference>
<keyword evidence="3" id="KW-0597">Phosphoprotein</keyword>
<dbReference type="NCBIfam" id="TIGR00229">
    <property type="entry name" value="sensory_box"/>
    <property type="match status" value="1"/>
</dbReference>
<gene>
    <name evidence="7" type="ordered locus">MROS_2211</name>
</gene>
<dbReference type="STRING" id="1191523.MROS_2211"/>
<dbReference type="InterPro" id="IPR036890">
    <property type="entry name" value="HATPase_C_sf"/>
</dbReference>
<dbReference type="RefSeq" id="WP_014856873.1">
    <property type="nucleotide sequence ID" value="NC_018178.1"/>
</dbReference>
<dbReference type="Gene3D" id="3.30.565.10">
    <property type="entry name" value="Histidine kinase-like ATPase, C-terminal domain"/>
    <property type="match status" value="1"/>
</dbReference>
<dbReference type="InterPro" id="IPR003594">
    <property type="entry name" value="HATPase_dom"/>
</dbReference>
<dbReference type="Pfam" id="PF08447">
    <property type="entry name" value="PAS_3"/>
    <property type="match status" value="1"/>
</dbReference>
<evidence type="ECO:0000256" key="2">
    <source>
        <dbReference type="ARBA" id="ARBA00012438"/>
    </source>
</evidence>
<dbReference type="eggNOG" id="COG2202">
    <property type="taxonomic scope" value="Bacteria"/>
</dbReference>
<dbReference type="Pfam" id="PF02518">
    <property type="entry name" value="HATPase_c"/>
    <property type="match status" value="1"/>
</dbReference>
<dbReference type="InterPro" id="IPR001610">
    <property type="entry name" value="PAC"/>
</dbReference>
<dbReference type="Gene3D" id="3.30.450.20">
    <property type="entry name" value="PAS domain"/>
    <property type="match status" value="1"/>
</dbReference>
<dbReference type="SUPFAM" id="SSF47384">
    <property type="entry name" value="Homodimeric domain of signal transducing histidine kinase"/>
    <property type="match status" value="1"/>
</dbReference>
<reference evidence="7 8" key="1">
    <citation type="journal article" date="2013" name="PLoS ONE">
        <title>Genomic analysis of Melioribacter roseus, facultatively anaerobic organotrophic bacterium representing a novel deep lineage within Bacteriodetes/Chlorobi group.</title>
        <authorList>
            <person name="Kadnikov V.V."/>
            <person name="Mardanov A.V."/>
            <person name="Podosokorskaya O.A."/>
            <person name="Gavrilov S.N."/>
            <person name="Kublanov I.V."/>
            <person name="Beletsky A.V."/>
            <person name="Bonch-Osmolovskaya E.A."/>
            <person name="Ravin N.V."/>
        </authorList>
    </citation>
    <scope>NUCLEOTIDE SEQUENCE [LARGE SCALE GENOMIC DNA]</scope>
    <source>
        <strain evidence="8">JCM 17771 / P3M-2</strain>
    </source>
</reference>
<dbReference type="CDD" id="cd00082">
    <property type="entry name" value="HisKA"/>
    <property type="match status" value="1"/>
</dbReference>
<dbReference type="PROSITE" id="PS50112">
    <property type="entry name" value="PAS"/>
    <property type="match status" value="1"/>
</dbReference>
<dbReference type="InterPro" id="IPR035965">
    <property type="entry name" value="PAS-like_dom_sf"/>
</dbReference>
<name>I7A6E9_MELRP</name>
<organism evidence="7 8">
    <name type="scientific">Melioribacter roseus (strain DSM 23840 / JCM 17771 / VKM B-2668 / P3M-2)</name>
    <dbReference type="NCBI Taxonomy" id="1191523"/>
    <lineage>
        <taxon>Bacteria</taxon>
        <taxon>Pseudomonadati</taxon>
        <taxon>Ignavibacteriota</taxon>
        <taxon>Ignavibacteria</taxon>
        <taxon>Ignavibacteriales</taxon>
        <taxon>Melioribacteraceae</taxon>
        <taxon>Melioribacter</taxon>
    </lineage>
</organism>
<dbReference type="SMART" id="SM00388">
    <property type="entry name" value="HisKA"/>
    <property type="match status" value="1"/>
</dbReference>
<evidence type="ECO:0000259" key="6">
    <source>
        <dbReference type="PROSITE" id="PS50113"/>
    </source>
</evidence>
<dbReference type="InterPro" id="IPR013655">
    <property type="entry name" value="PAS_fold_3"/>
</dbReference>
<dbReference type="PROSITE" id="PS50109">
    <property type="entry name" value="HIS_KIN"/>
    <property type="match status" value="1"/>
</dbReference>
<evidence type="ECO:0000313" key="7">
    <source>
        <dbReference type="EMBL" id="AFN75441.1"/>
    </source>
</evidence>
<feature type="domain" description="Histidine kinase" evidence="4">
    <location>
        <begin position="160"/>
        <end position="394"/>
    </location>
</feature>
<dbReference type="PANTHER" id="PTHR43065:SF42">
    <property type="entry name" value="TWO-COMPONENT SENSOR PPRA"/>
    <property type="match status" value="1"/>
</dbReference>
<dbReference type="InterPro" id="IPR000700">
    <property type="entry name" value="PAS-assoc_C"/>
</dbReference>
<dbReference type="AlphaFoldDB" id="I7A6E9"/>
<dbReference type="SMART" id="SM00387">
    <property type="entry name" value="HATPase_c"/>
    <property type="match status" value="1"/>
</dbReference>
<comment type="catalytic activity">
    <reaction evidence="1">
        <text>ATP + protein L-histidine = ADP + protein N-phospho-L-histidine.</text>
        <dbReference type="EC" id="2.7.13.3"/>
    </reaction>
</comment>
<dbReference type="GO" id="GO:0000155">
    <property type="term" value="F:phosphorelay sensor kinase activity"/>
    <property type="evidence" value="ECO:0007669"/>
    <property type="project" value="InterPro"/>
</dbReference>
<feature type="domain" description="PAC" evidence="6">
    <location>
        <begin position="88"/>
        <end position="140"/>
    </location>
</feature>
<dbReference type="SUPFAM" id="SSF55874">
    <property type="entry name" value="ATPase domain of HSP90 chaperone/DNA topoisomerase II/histidine kinase"/>
    <property type="match status" value="1"/>
</dbReference>